<feature type="domain" description="PI31 proteasome regulator N-terminal" evidence="4">
    <location>
        <begin position="22"/>
        <end position="144"/>
    </location>
</feature>
<gene>
    <name evidence="6" type="primary">LOC110770577</name>
</gene>
<comment type="similarity">
    <text evidence="1">Belongs to the proteasome inhibitor PI31 family.</text>
</comment>
<dbReference type="GO" id="GO:0070628">
    <property type="term" value="F:proteasome binding"/>
    <property type="evidence" value="ECO:0007669"/>
    <property type="project" value="InterPro"/>
</dbReference>
<accession>A0A6P5TRX7</accession>
<reference evidence="6" key="1">
    <citation type="submission" date="2025-08" db="UniProtKB">
        <authorList>
            <consortium name="RefSeq"/>
        </authorList>
    </citation>
    <scope>IDENTIFICATION</scope>
</reference>
<evidence type="ECO:0000313" key="6">
    <source>
        <dbReference type="RefSeq" id="XP_021830428.1"/>
    </source>
</evidence>
<dbReference type="PANTHER" id="PTHR13266">
    <property type="entry name" value="PROTEASOME INHIBITOR"/>
    <property type="match status" value="1"/>
</dbReference>
<protein>
    <submittedName>
        <fullName evidence="6">Probable proteasome inhibitor isoform X1</fullName>
    </submittedName>
</protein>
<keyword evidence="2" id="KW-0647">Proteasome</keyword>
<dbReference type="PANTHER" id="PTHR13266:SF1">
    <property type="entry name" value="PROTEASOME INHIBITOR PI31 SUBUNIT"/>
    <property type="match status" value="1"/>
</dbReference>
<dbReference type="Pfam" id="PF11566">
    <property type="entry name" value="PI31_Prot_N"/>
    <property type="match status" value="1"/>
</dbReference>
<dbReference type="InterPro" id="IPR021625">
    <property type="entry name" value="PI31_Prot_N"/>
</dbReference>
<dbReference type="AlphaFoldDB" id="A0A6P5TRX7"/>
<dbReference type="Proteomes" id="UP000515124">
    <property type="component" value="Unplaced"/>
</dbReference>
<dbReference type="GO" id="GO:0004866">
    <property type="term" value="F:endopeptidase inhibitor activity"/>
    <property type="evidence" value="ECO:0007669"/>
    <property type="project" value="InterPro"/>
</dbReference>
<dbReference type="KEGG" id="pavi:110770577"/>
<dbReference type="RefSeq" id="XP_021830428.1">
    <property type="nucleotide sequence ID" value="XM_021974736.1"/>
</dbReference>
<evidence type="ECO:0000259" key="4">
    <source>
        <dbReference type="Pfam" id="PF11566"/>
    </source>
</evidence>
<sequence length="317" mass="35055">MASGKSVMALIKALKPAFRNGNNNDKVAFAVHSFFLASGYELTATGTPAFNPSGLTSASTDEVGIQDWNELDDQYAFIYVKPEKGSRKVLVKCLVMEGKLHVYYALTDGSSKHVELDVGNYVEENGGGNYSRQFKNMEMLVTRLESLQHFSSETSETNCVRRIKIESHSGPVPQTHISGRKRKELLTLCEEKETPANTTNVAVAGSVKLKDFKEDKVSMQHVYSIRRVKQKIGTGSDEADGLGILIEDKKTDIKEPHYVPATALMAEPVPASKAADSVPATQFHHLSDEMLPSPLKKISPRHLQDGEVYRGGKRMRR</sequence>
<name>A0A6P5TRX7_PRUAV</name>
<keyword evidence="5" id="KW-1185">Reference proteome</keyword>
<feature type="region of interest" description="Disordered" evidence="3">
    <location>
        <begin position="287"/>
        <end position="317"/>
    </location>
</feature>
<evidence type="ECO:0000256" key="3">
    <source>
        <dbReference type="SAM" id="MobiDB-lite"/>
    </source>
</evidence>
<dbReference type="GO" id="GO:0000502">
    <property type="term" value="C:proteasome complex"/>
    <property type="evidence" value="ECO:0007669"/>
    <property type="project" value="UniProtKB-KW"/>
</dbReference>
<evidence type="ECO:0000256" key="2">
    <source>
        <dbReference type="ARBA" id="ARBA00022942"/>
    </source>
</evidence>
<dbReference type="GeneID" id="110770577"/>
<proteinExistence type="inferred from homology"/>
<evidence type="ECO:0000256" key="1">
    <source>
        <dbReference type="ARBA" id="ARBA00006405"/>
    </source>
</evidence>
<dbReference type="GO" id="GO:0043161">
    <property type="term" value="P:proteasome-mediated ubiquitin-dependent protein catabolic process"/>
    <property type="evidence" value="ECO:0007669"/>
    <property type="project" value="InterPro"/>
</dbReference>
<dbReference type="Gene3D" id="3.40.1000.30">
    <property type="match status" value="1"/>
</dbReference>
<organism evidence="5 6">
    <name type="scientific">Prunus avium</name>
    <name type="common">Cherry</name>
    <name type="synonym">Cerasus avium</name>
    <dbReference type="NCBI Taxonomy" id="42229"/>
    <lineage>
        <taxon>Eukaryota</taxon>
        <taxon>Viridiplantae</taxon>
        <taxon>Streptophyta</taxon>
        <taxon>Embryophyta</taxon>
        <taxon>Tracheophyta</taxon>
        <taxon>Spermatophyta</taxon>
        <taxon>Magnoliopsida</taxon>
        <taxon>eudicotyledons</taxon>
        <taxon>Gunneridae</taxon>
        <taxon>Pentapetalae</taxon>
        <taxon>rosids</taxon>
        <taxon>fabids</taxon>
        <taxon>Rosales</taxon>
        <taxon>Rosaceae</taxon>
        <taxon>Amygdaloideae</taxon>
        <taxon>Amygdaleae</taxon>
        <taxon>Prunus</taxon>
    </lineage>
</organism>
<dbReference type="InterPro" id="IPR045128">
    <property type="entry name" value="PI31-like"/>
</dbReference>
<evidence type="ECO:0000313" key="5">
    <source>
        <dbReference type="Proteomes" id="UP000515124"/>
    </source>
</evidence>